<dbReference type="STRING" id="177199.A0A420Y7I9"/>
<sequence>MMQPQQQYRGYAQPGPPRQGHHGNPNARRAIGPGMVPSGPHPHQQAAINSAHMAQQQQAAHHQAEQAKRKSRKPTDKSLPDGLDECIIGDVAQRYRDLRDFERRLDATMTRKRLDIADMMNRNMKVPRTLRIWITNTVEDQPWQSADAVGLDSFDFSNNTNSSYRVKIEGRLLDADDMNDDEEKDEPKQIEKAESDDKMDTDGPTKTQQPEPASAKQGQRSRFSHFFKQLTVDFDRNMGRVGSDPVVEWKKPDKTPASATLPAAADFDVFTFKRNGDETQNITINLFRDEDEVFSVSPELYDIIDEREATRQEAVMGVWEYIRALNLQEDEEKRNFRCDELLRKIVGRDSGYIPALQEYILPHLGPLNPIKLAYTIRVDEEFHRNPQPTIYDVRVMVDDGLRAQAVNFFQSPELAGILKEVNLLDEQLITLVQAIHNSKVRHDFLSSLAKDPVNFVRQWLSSQKRDTEVIMGEATRGGGEDATGDEWRRGGRDSVWGSQNARESVAVMLSKPPGHR</sequence>
<feature type="domain" description="DM2" evidence="2">
    <location>
        <begin position="289"/>
        <end position="366"/>
    </location>
</feature>
<comment type="caution">
    <text evidence="3">The sequence shown here is derived from an EMBL/GenBank/DDBJ whole genome shotgun (WGS) entry which is preliminary data.</text>
</comment>
<dbReference type="SMART" id="SM00151">
    <property type="entry name" value="SWIB"/>
    <property type="match status" value="1"/>
</dbReference>
<evidence type="ECO:0000313" key="3">
    <source>
        <dbReference type="EMBL" id="RKU43856.1"/>
    </source>
</evidence>
<dbReference type="PANTHER" id="PTHR13844">
    <property type="entry name" value="SWI/SNF-RELATED MATRIX-ASSOCIATED ACTIN-DEPENDENT REGULATOR OF CHROMATIN SUBFAMILY D"/>
    <property type="match status" value="1"/>
</dbReference>
<accession>A0A420Y7I9</accession>
<protein>
    <submittedName>
        <fullName evidence="3">SWI/SNF complex component snf12</fullName>
    </submittedName>
</protein>
<feature type="compositionally biased region" description="Basic and acidic residues" evidence="1">
    <location>
        <begin position="62"/>
        <end position="79"/>
    </location>
</feature>
<evidence type="ECO:0000313" key="4">
    <source>
        <dbReference type="Proteomes" id="UP000275385"/>
    </source>
</evidence>
<keyword evidence="4" id="KW-1185">Reference proteome</keyword>
<dbReference type="Proteomes" id="UP000275385">
    <property type="component" value="Unassembled WGS sequence"/>
</dbReference>
<reference evidence="3 4" key="1">
    <citation type="submission" date="2018-08" db="EMBL/GenBank/DDBJ databases">
        <title>Draft genome of the lignicolous fungus Coniochaeta pulveracea.</title>
        <authorList>
            <person name="Borstlap C.J."/>
            <person name="De Witt R.N."/>
            <person name="Botha A."/>
            <person name="Volschenk H."/>
        </authorList>
    </citation>
    <scope>NUCLEOTIDE SEQUENCE [LARGE SCALE GENOMIC DNA]</scope>
    <source>
        <strain evidence="3 4">CAB683</strain>
    </source>
</reference>
<evidence type="ECO:0000259" key="2">
    <source>
        <dbReference type="PROSITE" id="PS51925"/>
    </source>
</evidence>
<organism evidence="3 4">
    <name type="scientific">Coniochaeta pulveracea</name>
    <dbReference type="NCBI Taxonomy" id="177199"/>
    <lineage>
        <taxon>Eukaryota</taxon>
        <taxon>Fungi</taxon>
        <taxon>Dikarya</taxon>
        <taxon>Ascomycota</taxon>
        <taxon>Pezizomycotina</taxon>
        <taxon>Sordariomycetes</taxon>
        <taxon>Sordariomycetidae</taxon>
        <taxon>Coniochaetales</taxon>
        <taxon>Coniochaetaceae</taxon>
        <taxon>Coniochaeta</taxon>
    </lineage>
</organism>
<feature type="compositionally biased region" description="Acidic residues" evidence="1">
    <location>
        <begin position="175"/>
        <end position="184"/>
    </location>
</feature>
<feature type="compositionally biased region" description="Polar residues" evidence="1">
    <location>
        <begin position="204"/>
        <end position="220"/>
    </location>
</feature>
<dbReference type="InterPro" id="IPR003121">
    <property type="entry name" value="SWIB_MDM2_domain"/>
</dbReference>
<name>A0A420Y7I9_9PEZI</name>
<feature type="compositionally biased region" description="Basic and acidic residues" evidence="1">
    <location>
        <begin position="185"/>
        <end position="203"/>
    </location>
</feature>
<dbReference type="EMBL" id="QVQW01000037">
    <property type="protein sequence ID" value="RKU43856.1"/>
    <property type="molecule type" value="Genomic_DNA"/>
</dbReference>
<dbReference type="Gene3D" id="1.10.245.10">
    <property type="entry name" value="SWIB/MDM2 domain"/>
    <property type="match status" value="1"/>
</dbReference>
<dbReference type="AlphaFoldDB" id="A0A420Y7I9"/>
<dbReference type="SUPFAM" id="SSF47592">
    <property type="entry name" value="SWIB/MDM2 domain"/>
    <property type="match status" value="1"/>
</dbReference>
<evidence type="ECO:0000256" key="1">
    <source>
        <dbReference type="SAM" id="MobiDB-lite"/>
    </source>
</evidence>
<feature type="region of interest" description="Disordered" evidence="1">
    <location>
        <begin position="175"/>
        <end position="220"/>
    </location>
</feature>
<feature type="region of interest" description="Disordered" evidence="1">
    <location>
        <begin position="475"/>
        <end position="502"/>
    </location>
</feature>
<dbReference type="Pfam" id="PF02201">
    <property type="entry name" value="SWIB"/>
    <property type="match status" value="1"/>
</dbReference>
<feature type="region of interest" description="Disordered" evidence="1">
    <location>
        <begin position="1"/>
        <end position="83"/>
    </location>
</feature>
<dbReference type="InterPro" id="IPR036885">
    <property type="entry name" value="SWIB_MDM2_dom_sf"/>
</dbReference>
<feature type="compositionally biased region" description="Low complexity" evidence="1">
    <location>
        <begin position="51"/>
        <end position="61"/>
    </location>
</feature>
<proteinExistence type="predicted"/>
<dbReference type="CDD" id="cd10568">
    <property type="entry name" value="SWIB_like"/>
    <property type="match status" value="1"/>
</dbReference>
<dbReference type="OrthoDB" id="10263741at2759"/>
<dbReference type="PROSITE" id="PS51925">
    <property type="entry name" value="SWIB_MDM2"/>
    <property type="match status" value="1"/>
</dbReference>
<gene>
    <name evidence="3" type="primary">SNF12</name>
    <name evidence="3" type="ORF">DL546_003304</name>
</gene>
<dbReference type="InterPro" id="IPR019835">
    <property type="entry name" value="SWIB_domain"/>
</dbReference>